<keyword evidence="2" id="KW-1185">Reference proteome</keyword>
<evidence type="ECO:0000313" key="2">
    <source>
        <dbReference type="Proteomes" id="UP000540656"/>
    </source>
</evidence>
<organism evidence="1 2">
    <name type="scientific">Nocardioides daedukensis</name>
    <dbReference type="NCBI Taxonomy" id="634462"/>
    <lineage>
        <taxon>Bacteria</taxon>
        <taxon>Bacillati</taxon>
        <taxon>Actinomycetota</taxon>
        <taxon>Actinomycetes</taxon>
        <taxon>Propionibacteriales</taxon>
        <taxon>Nocardioidaceae</taxon>
        <taxon>Nocardioides</taxon>
    </lineage>
</organism>
<accession>A0A7Y9S0C9</accession>
<dbReference type="AlphaFoldDB" id="A0A7Y9S0C9"/>
<reference evidence="1 2" key="1">
    <citation type="submission" date="2020-07" db="EMBL/GenBank/DDBJ databases">
        <title>Sequencing the genomes of 1000 actinobacteria strains.</title>
        <authorList>
            <person name="Klenk H.-P."/>
        </authorList>
    </citation>
    <scope>NUCLEOTIDE SEQUENCE [LARGE SCALE GENOMIC DNA]</scope>
    <source>
        <strain evidence="1 2">DSM 23819</strain>
    </source>
</reference>
<protein>
    <submittedName>
        <fullName evidence="1">Uncharacterized protein</fullName>
    </submittedName>
</protein>
<comment type="caution">
    <text evidence="1">The sequence shown here is derived from an EMBL/GenBank/DDBJ whole genome shotgun (WGS) entry which is preliminary data.</text>
</comment>
<dbReference type="RefSeq" id="WP_179501055.1">
    <property type="nucleotide sequence ID" value="NZ_JACCAA010000001.1"/>
</dbReference>
<sequence>MLETLATLNTELEGLRTKVAAGEADQVTALDRALQGLLELASVIEPLVQDYRVRHR</sequence>
<dbReference type="EMBL" id="JACCAA010000001">
    <property type="protein sequence ID" value="NYG57833.1"/>
    <property type="molecule type" value="Genomic_DNA"/>
</dbReference>
<name>A0A7Y9S0C9_9ACTN</name>
<gene>
    <name evidence="1" type="ORF">BJ980_000756</name>
</gene>
<dbReference type="Proteomes" id="UP000540656">
    <property type="component" value="Unassembled WGS sequence"/>
</dbReference>
<proteinExistence type="predicted"/>
<evidence type="ECO:0000313" key="1">
    <source>
        <dbReference type="EMBL" id="NYG57833.1"/>
    </source>
</evidence>